<dbReference type="EMBL" id="JAFJMO010000004">
    <property type="protein sequence ID" value="KAJ8279705.1"/>
    <property type="molecule type" value="Genomic_DNA"/>
</dbReference>
<reference evidence="1" key="1">
    <citation type="journal article" date="2023" name="Science">
        <title>Genome structures resolve the early diversification of teleost fishes.</title>
        <authorList>
            <person name="Parey E."/>
            <person name="Louis A."/>
            <person name="Montfort J."/>
            <person name="Bouchez O."/>
            <person name="Roques C."/>
            <person name="Iampietro C."/>
            <person name="Lluch J."/>
            <person name="Castinel A."/>
            <person name="Donnadieu C."/>
            <person name="Desvignes T."/>
            <person name="Floi Bucao C."/>
            <person name="Jouanno E."/>
            <person name="Wen M."/>
            <person name="Mejri S."/>
            <person name="Dirks R."/>
            <person name="Jansen H."/>
            <person name="Henkel C."/>
            <person name="Chen W.J."/>
            <person name="Zahm M."/>
            <person name="Cabau C."/>
            <person name="Klopp C."/>
            <person name="Thompson A.W."/>
            <person name="Robinson-Rechavi M."/>
            <person name="Braasch I."/>
            <person name="Lecointre G."/>
            <person name="Bobe J."/>
            <person name="Postlethwait J.H."/>
            <person name="Berthelot C."/>
            <person name="Roest Crollius H."/>
            <person name="Guiguen Y."/>
        </authorList>
    </citation>
    <scope>NUCLEOTIDE SEQUENCE</scope>
    <source>
        <strain evidence="1">Concon-B</strain>
    </source>
</reference>
<comment type="caution">
    <text evidence="1">The sequence shown here is derived from an EMBL/GenBank/DDBJ whole genome shotgun (WGS) entry which is preliminary data.</text>
</comment>
<name>A0A9Q1DSN7_CONCO</name>
<dbReference type="Proteomes" id="UP001152803">
    <property type="component" value="Unassembled WGS sequence"/>
</dbReference>
<protein>
    <submittedName>
        <fullName evidence="1">Uncharacterized protein</fullName>
    </submittedName>
</protein>
<proteinExistence type="predicted"/>
<keyword evidence="2" id="KW-1185">Reference proteome</keyword>
<organism evidence="1 2">
    <name type="scientific">Conger conger</name>
    <name type="common">Conger eel</name>
    <name type="synonym">Muraena conger</name>
    <dbReference type="NCBI Taxonomy" id="82655"/>
    <lineage>
        <taxon>Eukaryota</taxon>
        <taxon>Metazoa</taxon>
        <taxon>Chordata</taxon>
        <taxon>Craniata</taxon>
        <taxon>Vertebrata</taxon>
        <taxon>Euteleostomi</taxon>
        <taxon>Actinopterygii</taxon>
        <taxon>Neopterygii</taxon>
        <taxon>Teleostei</taxon>
        <taxon>Anguilliformes</taxon>
        <taxon>Congridae</taxon>
        <taxon>Conger</taxon>
    </lineage>
</organism>
<evidence type="ECO:0000313" key="1">
    <source>
        <dbReference type="EMBL" id="KAJ8279705.1"/>
    </source>
</evidence>
<gene>
    <name evidence="1" type="ORF">COCON_G00067710</name>
</gene>
<sequence>MHWRTSTLKLIYQWRTPEIVCPPLTSDRNIWTHTCSATLGTSEILHCHPMKTNALPAVAFRLLSEQILLLAEKIIFLFPWKLYCKGA</sequence>
<accession>A0A9Q1DSN7</accession>
<evidence type="ECO:0000313" key="2">
    <source>
        <dbReference type="Proteomes" id="UP001152803"/>
    </source>
</evidence>
<dbReference type="AlphaFoldDB" id="A0A9Q1DSN7"/>